<keyword evidence="3" id="KW-1003">Cell membrane</keyword>
<feature type="transmembrane region" description="Helical" evidence="8">
    <location>
        <begin position="7"/>
        <end position="27"/>
    </location>
</feature>
<comment type="catalytic activity">
    <reaction evidence="7">
        <text>2 GTP = 3',3'-c-di-GMP + 2 diphosphate</text>
        <dbReference type="Rhea" id="RHEA:24898"/>
        <dbReference type="ChEBI" id="CHEBI:33019"/>
        <dbReference type="ChEBI" id="CHEBI:37565"/>
        <dbReference type="ChEBI" id="CHEBI:58805"/>
        <dbReference type="EC" id="2.7.7.65"/>
    </reaction>
</comment>
<sequence>MPAGEFLLSVCNSFGIFALIALLYGYVLRFVERPPLRSVATGVLFGVGGCLALANTLQVAPGLFTDVRAVILVLAPFFGGVPGAVIAAAMTVTMRLLAGGDGAYAGAASIVAVTLIGLLFARFARPDDGPTSPRSLLALGLSANIPLLCFLVVPIDEAAAIFLNVVIPLTLANTLGVMILGPVMLQAWQTHDRNTRLVVEAGTDPLTGLANRREFDRRVAALLDEARTAARPLSVILFDIDNFKRVNDTLGHATGDTILVWVAEVVRLHLRADDLAARFGGEEIMLALPGTDDHAALMIAERIRSAVERHGALMELQYERITISAGVATARGGDTRFARIFDQADEALYEAKRRGRNRVQAFDVASTPRVSRLRRGTMAVGA</sequence>
<evidence type="ECO:0000256" key="7">
    <source>
        <dbReference type="ARBA" id="ARBA00034247"/>
    </source>
</evidence>
<evidence type="ECO:0000313" key="10">
    <source>
        <dbReference type="EMBL" id="MCE7028142.1"/>
    </source>
</evidence>
<feature type="transmembrane region" description="Helical" evidence="8">
    <location>
        <begin position="69"/>
        <end position="90"/>
    </location>
</feature>
<keyword evidence="4 8" id="KW-0812">Transmembrane</keyword>
<keyword evidence="6 8" id="KW-0472">Membrane</keyword>
<keyword evidence="5 8" id="KW-1133">Transmembrane helix</keyword>
<comment type="subcellular location">
    <subcellularLocation>
        <location evidence="1">Cell membrane</location>
        <topology evidence="1">Multi-pass membrane protein</topology>
    </subcellularLocation>
</comment>
<keyword evidence="11" id="KW-1185">Reference proteome</keyword>
<dbReference type="PANTHER" id="PTHR45138:SF9">
    <property type="entry name" value="DIGUANYLATE CYCLASE DGCM-RELATED"/>
    <property type="match status" value="1"/>
</dbReference>
<keyword evidence="10" id="KW-0808">Transferase</keyword>
<protein>
    <recommendedName>
        <fullName evidence="2">diguanylate cyclase</fullName>
        <ecNumber evidence="2">2.7.7.65</ecNumber>
    </recommendedName>
</protein>
<dbReference type="RefSeq" id="WP_233719308.1">
    <property type="nucleotide sequence ID" value="NZ_JAJUWU010000008.1"/>
</dbReference>
<dbReference type="CDD" id="cd01949">
    <property type="entry name" value="GGDEF"/>
    <property type="match status" value="1"/>
</dbReference>
<evidence type="ECO:0000256" key="4">
    <source>
        <dbReference type="ARBA" id="ARBA00022692"/>
    </source>
</evidence>
<gene>
    <name evidence="10" type="ORF">LZD57_09095</name>
</gene>
<dbReference type="GO" id="GO:0043709">
    <property type="term" value="P:cell adhesion involved in single-species biofilm formation"/>
    <property type="evidence" value="ECO:0007669"/>
    <property type="project" value="TreeGrafter"/>
</dbReference>
<dbReference type="SMART" id="SM00267">
    <property type="entry name" value="GGDEF"/>
    <property type="match status" value="1"/>
</dbReference>
<dbReference type="GO" id="GO:1902201">
    <property type="term" value="P:negative regulation of bacterial-type flagellum-dependent cell motility"/>
    <property type="evidence" value="ECO:0007669"/>
    <property type="project" value="TreeGrafter"/>
</dbReference>
<comment type="caution">
    <text evidence="10">The sequence shown here is derived from an EMBL/GenBank/DDBJ whole genome shotgun (WGS) entry which is preliminary data.</text>
</comment>
<dbReference type="PANTHER" id="PTHR45138">
    <property type="entry name" value="REGULATORY COMPONENTS OF SENSORY TRANSDUCTION SYSTEM"/>
    <property type="match status" value="1"/>
</dbReference>
<dbReference type="GO" id="GO:0005886">
    <property type="term" value="C:plasma membrane"/>
    <property type="evidence" value="ECO:0007669"/>
    <property type="project" value="UniProtKB-SubCell"/>
</dbReference>
<dbReference type="InterPro" id="IPR043128">
    <property type="entry name" value="Rev_trsase/Diguanyl_cyclase"/>
</dbReference>
<evidence type="ECO:0000313" key="11">
    <source>
        <dbReference type="Proteomes" id="UP001139035"/>
    </source>
</evidence>
<dbReference type="Pfam" id="PF07694">
    <property type="entry name" value="5TM-5TMR_LYT"/>
    <property type="match status" value="1"/>
</dbReference>
<evidence type="ECO:0000256" key="3">
    <source>
        <dbReference type="ARBA" id="ARBA00022475"/>
    </source>
</evidence>
<evidence type="ECO:0000256" key="1">
    <source>
        <dbReference type="ARBA" id="ARBA00004651"/>
    </source>
</evidence>
<keyword evidence="10" id="KW-0548">Nucleotidyltransferase</keyword>
<dbReference type="PROSITE" id="PS50887">
    <property type="entry name" value="GGDEF"/>
    <property type="match status" value="1"/>
</dbReference>
<dbReference type="SUPFAM" id="SSF55073">
    <property type="entry name" value="Nucleotide cyclase"/>
    <property type="match status" value="1"/>
</dbReference>
<dbReference type="Proteomes" id="UP001139035">
    <property type="component" value="Unassembled WGS sequence"/>
</dbReference>
<reference evidence="10" key="1">
    <citation type="submission" date="2022-01" db="EMBL/GenBank/DDBJ databases">
        <title>Jiella avicenniae sp. nov., a novel endophytic bacterium isolated from bark of Avicennia marina.</title>
        <authorList>
            <person name="Tuo L."/>
        </authorList>
    </citation>
    <scope>NUCLEOTIDE SEQUENCE</scope>
    <source>
        <strain evidence="10">CBK1P-4</strain>
    </source>
</reference>
<dbReference type="InterPro" id="IPR029787">
    <property type="entry name" value="Nucleotide_cyclase"/>
</dbReference>
<evidence type="ECO:0000256" key="6">
    <source>
        <dbReference type="ARBA" id="ARBA00023136"/>
    </source>
</evidence>
<evidence type="ECO:0000256" key="2">
    <source>
        <dbReference type="ARBA" id="ARBA00012528"/>
    </source>
</evidence>
<dbReference type="AlphaFoldDB" id="A0A9X1NZ26"/>
<accession>A0A9X1NZ26</accession>
<dbReference type="InterPro" id="IPR050469">
    <property type="entry name" value="Diguanylate_Cyclase"/>
</dbReference>
<dbReference type="GO" id="GO:0052621">
    <property type="term" value="F:diguanylate cyclase activity"/>
    <property type="evidence" value="ECO:0007669"/>
    <property type="project" value="UniProtKB-EC"/>
</dbReference>
<feature type="transmembrane region" description="Helical" evidence="8">
    <location>
        <begin position="136"/>
        <end position="155"/>
    </location>
</feature>
<dbReference type="GO" id="GO:0000155">
    <property type="term" value="F:phosphorelay sensor kinase activity"/>
    <property type="evidence" value="ECO:0007669"/>
    <property type="project" value="InterPro"/>
</dbReference>
<dbReference type="Gene3D" id="3.30.70.270">
    <property type="match status" value="1"/>
</dbReference>
<evidence type="ECO:0000256" key="5">
    <source>
        <dbReference type="ARBA" id="ARBA00022989"/>
    </source>
</evidence>
<feature type="transmembrane region" description="Helical" evidence="8">
    <location>
        <begin position="39"/>
        <end position="57"/>
    </location>
</feature>
<dbReference type="EMBL" id="JAJUWU010000008">
    <property type="protein sequence ID" value="MCE7028142.1"/>
    <property type="molecule type" value="Genomic_DNA"/>
</dbReference>
<organism evidence="10 11">
    <name type="scientific">Jiella avicenniae</name>
    <dbReference type="NCBI Taxonomy" id="2907202"/>
    <lineage>
        <taxon>Bacteria</taxon>
        <taxon>Pseudomonadati</taxon>
        <taxon>Pseudomonadota</taxon>
        <taxon>Alphaproteobacteria</taxon>
        <taxon>Hyphomicrobiales</taxon>
        <taxon>Aurantimonadaceae</taxon>
        <taxon>Jiella</taxon>
    </lineage>
</organism>
<feature type="transmembrane region" description="Helical" evidence="8">
    <location>
        <begin position="161"/>
        <end position="185"/>
    </location>
</feature>
<dbReference type="NCBIfam" id="TIGR00254">
    <property type="entry name" value="GGDEF"/>
    <property type="match status" value="1"/>
</dbReference>
<dbReference type="InterPro" id="IPR000160">
    <property type="entry name" value="GGDEF_dom"/>
</dbReference>
<dbReference type="EC" id="2.7.7.65" evidence="2"/>
<evidence type="ECO:0000259" key="9">
    <source>
        <dbReference type="PROSITE" id="PS50887"/>
    </source>
</evidence>
<dbReference type="GO" id="GO:0071555">
    <property type="term" value="P:cell wall organization"/>
    <property type="evidence" value="ECO:0007669"/>
    <property type="project" value="InterPro"/>
</dbReference>
<dbReference type="InterPro" id="IPR011620">
    <property type="entry name" value="Sig_transdc_His_kinase_LytS_TM"/>
</dbReference>
<dbReference type="Pfam" id="PF00990">
    <property type="entry name" value="GGDEF"/>
    <property type="match status" value="1"/>
</dbReference>
<name>A0A9X1NZ26_9HYPH</name>
<evidence type="ECO:0000256" key="8">
    <source>
        <dbReference type="SAM" id="Phobius"/>
    </source>
</evidence>
<proteinExistence type="predicted"/>
<dbReference type="FunFam" id="3.30.70.270:FF:000001">
    <property type="entry name" value="Diguanylate cyclase domain protein"/>
    <property type="match status" value="1"/>
</dbReference>
<feature type="domain" description="GGDEF" evidence="9">
    <location>
        <begin position="231"/>
        <end position="364"/>
    </location>
</feature>
<feature type="transmembrane region" description="Helical" evidence="8">
    <location>
        <begin position="102"/>
        <end position="124"/>
    </location>
</feature>